<gene>
    <name evidence="2" type="ORF">B0I18_11029</name>
</gene>
<feature type="chain" id="PRO_5015164448" description="DUF3078 domain-containing protein" evidence="1">
    <location>
        <begin position="20"/>
        <end position="340"/>
    </location>
</feature>
<dbReference type="Proteomes" id="UP000240572">
    <property type="component" value="Unassembled WGS sequence"/>
</dbReference>
<evidence type="ECO:0000256" key="1">
    <source>
        <dbReference type="SAM" id="SignalP"/>
    </source>
</evidence>
<keyword evidence="3" id="KW-1185">Reference proteome</keyword>
<dbReference type="Pfam" id="PF11276">
    <property type="entry name" value="DUF3078"/>
    <property type="match status" value="1"/>
</dbReference>
<feature type="signal peptide" evidence="1">
    <location>
        <begin position="1"/>
        <end position="19"/>
    </location>
</feature>
<dbReference type="InterPro" id="IPR021428">
    <property type="entry name" value="DUF3078"/>
</dbReference>
<reference evidence="2 3" key="1">
    <citation type="submission" date="2018-03" db="EMBL/GenBank/DDBJ databases">
        <title>Genomic Encyclopedia of Type Strains, Phase III (KMG-III): the genomes of soil and plant-associated and newly described type strains.</title>
        <authorList>
            <person name="Whitman W."/>
        </authorList>
    </citation>
    <scope>NUCLEOTIDE SEQUENCE [LARGE SCALE GENOMIC DNA]</scope>
    <source>
        <strain evidence="2 3">CGMCC 1.12700</strain>
    </source>
</reference>
<dbReference type="EMBL" id="PYGD01000010">
    <property type="protein sequence ID" value="PSK89730.1"/>
    <property type="molecule type" value="Genomic_DNA"/>
</dbReference>
<accession>A0A2P8CXP6</accession>
<name>A0A2P8CXP6_9BACT</name>
<proteinExistence type="predicted"/>
<dbReference type="RefSeq" id="WP_106524541.1">
    <property type="nucleotide sequence ID" value="NZ_PYGD01000010.1"/>
</dbReference>
<evidence type="ECO:0000313" key="3">
    <source>
        <dbReference type="Proteomes" id="UP000240572"/>
    </source>
</evidence>
<organism evidence="2 3">
    <name type="scientific">Taibaiella chishuiensis</name>
    <dbReference type="NCBI Taxonomy" id="1434707"/>
    <lineage>
        <taxon>Bacteria</taxon>
        <taxon>Pseudomonadati</taxon>
        <taxon>Bacteroidota</taxon>
        <taxon>Chitinophagia</taxon>
        <taxon>Chitinophagales</taxon>
        <taxon>Chitinophagaceae</taxon>
        <taxon>Taibaiella</taxon>
    </lineage>
</organism>
<protein>
    <recommendedName>
        <fullName evidence="4">DUF3078 domain-containing protein</fullName>
    </recommendedName>
</protein>
<evidence type="ECO:0000313" key="2">
    <source>
        <dbReference type="EMBL" id="PSK89730.1"/>
    </source>
</evidence>
<comment type="caution">
    <text evidence="2">The sequence shown here is derived from an EMBL/GenBank/DDBJ whole genome shotgun (WGS) entry which is preliminary data.</text>
</comment>
<evidence type="ECO:0008006" key="4">
    <source>
        <dbReference type="Google" id="ProtNLM"/>
    </source>
</evidence>
<dbReference type="AlphaFoldDB" id="A0A2P8CXP6"/>
<dbReference type="OrthoDB" id="1495718at2"/>
<sequence length="340" mass="38706">MKRIFLLLGLTLAGSSANAQLSYYDALSKKNAETKNVDTVAWIYNGTLNIGINQGILHNWAAGGELASLTVNGLFNGSLTRYNNRLLWTNNLDAAYGLFYAQSNSFVPRKTDDRIDFTSKYGYRLSDSGNFYFSVLFNAKSQFTKAYNYDAPEWDTFSTSKFLSPLYLTLAPGVEYRKGSQISIFFSPAASRFTFVDKYYTIRNEAGAFGVENGKTMRFELGAYMSARYVKDLTKQISFRSRLDMYSNYLAKNVTNDQGEVVKKDNPGNIDILWDNFISFKFYKYFSINFGVVAIYDNDVPYVKTYPDANGNPVDKNEPYQGLGWWQVKQVMSVGFNYKF</sequence>
<keyword evidence="1" id="KW-0732">Signal</keyword>